<comment type="caution">
    <text evidence="4">The sequence shown here is derived from an EMBL/GenBank/DDBJ whole genome shotgun (WGS) entry which is preliminary data.</text>
</comment>
<dbReference type="InterPro" id="IPR013791">
    <property type="entry name" value="RNA3'-term_phos_cycl_insert"/>
</dbReference>
<dbReference type="InterPro" id="IPR020719">
    <property type="entry name" value="RNA3'_term_phos_cycl-like_CS"/>
</dbReference>
<dbReference type="InParanoid" id="A0A409VKU2"/>
<evidence type="ECO:0000259" key="3">
    <source>
        <dbReference type="Pfam" id="PF05189"/>
    </source>
</evidence>
<gene>
    <name evidence="4" type="ORF">CVT26_009829</name>
</gene>
<dbReference type="PROSITE" id="PS01287">
    <property type="entry name" value="RTC"/>
    <property type="match status" value="1"/>
</dbReference>
<keyword evidence="1" id="KW-0547">Nucleotide-binding</keyword>
<dbReference type="Pfam" id="PF01137">
    <property type="entry name" value="RTC"/>
    <property type="match status" value="1"/>
</dbReference>
<feature type="domain" description="RNA 3'-terminal phosphate cyclase" evidence="2">
    <location>
        <begin position="11"/>
        <end position="332"/>
    </location>
</feature>
<evidence type="ECO:0000259" key="2">
    <source>
        <dbReference type="Pfam" id="PF01137"/>
    </source>
</evidence>
<dbReference type="GO" id="GO:0006396">
    <property type="term" value="P:RNA processing"/>
    <property type="evidence" value="ECO:0007669"/>
    <property type="project" value="InterPro"/>
</dbReference>
<dbReference type="Gene3D" id="3.65.10.20">
    <property type="entry name" value="RNA 3'-terminal phosphate cyclase domain"/>
    <property type="match status" value="1"/>
</dbReference>
<name>A0A409VKU2_9AGAR</name>
<protein>
    <submittedName>
        <fullName evidence="4">Uncharacterized protein</fullName>
    </submittedName>
</protein>
<dbReference type="GO" id="GO:0005524">
    <property type="term" value="F:ATP binding"/>
    <property type="evidence" value="ECO:0007669"/>
    <property type="project" value="UniProtKB-KW"/>
</dbReference>
<dbReference type="InterPro" id="IPR036553">
    <property type="entry name" value="RPTC_insert"/>
</dbReference>
<dbReference type="GO" id="GO:0005634">
    <property type="term" value="C:nucleus"/>
    <property type="evidence" value="ECO:0007669"/>
    <property type="project" value="TreeGrafter"/>
</dbReference>
<evidence type="ECO:0000313" key="5">
    <source>
        <dbReference type="Proteomes" id="UP000284706"/>
    </source>
</evidence>
<dbReference type="InterPro" id="IPR023797">
    <property type="entry name" value="RNA3'_phos_cyclase_dom"/>
</dbReference>
<proteinExistence type="predicted"/>
<accession>A0A409VKU2</accession>
<evidence type="ECO:0000313" key="4">
    <source>
        <dbReference type="EMBL" id="PPQ66889.1"/>
    </source>
</evidence>
<feature type="domain" description="RNA 3'-terminal phosphate cyclase insert" evidence="3">
    <location>
        <begin position="191"/>
        <end position="314"/>
    </location>
</feature>
<dbReference type="Proteomes" id="UP000284706">
    <property type="component" value="Unassembled WGS sequence"/>
</dbReference>
<dbReference type="PANTHER" id="PTHR11096:SF0">
    <property type="entry name" value="RNA 3'-TERMINAL PHOSPHATE CYCLASE"/>
    <property type="match status" value="1"/>
</dbReference>
<dbReference type="Gene3D" id="3.30.360.20">
    <property type="entry name" value="RNA 3'-terminal phosphate cyclase, insert domain"/>
    <property type="match status" value="1"/>
</dbReference>
<dbReference type="STRING" id="231916.A0A409VKU2"/>
<sequence length="362" mass="38409">MASAVIDGSVLEGGGQILRNAVTLSALLSRPVSIHSIRNKRTPPGLKNQHRTGLELAANIASARLTGAKNGSLRIDFAPGQIKLPGHYTADTVTAGSITLLLQIALPLLLFSPAPVQASTLTLFGGTNATMAPQVDYTKHVFLPFIQRHFGIDKVSLDLRKRGYFPKGGGEVGLSVTPLSGDQRLRSFSLLERGKVKWISGMSHYAGLPKAVGDGMVKGAAKRLAEAGYNSTDTEDLAGADFNPSKPLNAINETLVSIHSRREPNGLTRGAGSGMVLWAELEGGGLIGGSAVGRKGVPPEKVGEEAANELIRGLENGGCVDEVRKSICLIPVLCWGIFLILYSSGYKIRLSYLWHSLKAGQR</sequence>
<dbReference type="OrthoDB" id="25029at2759"/>
<dbReference type="GO" id="GO:0003963">
    <property type="term" value="F:RNA-3'-phosphate cyclase activity"/>
    <property type="evidence" value="ECO:0007669"/>
    <property type="project" value="TreeGrafter"/>
</dbReference>
<dbReference type="PANTHER" id="PTHR11096">
    <property type="entry name" value="RNA 3' TERMINAL PHOSPHATE CYCLASE"/>
    <property type="match status" value="1"/>
</dbReference>
<dbReference type="AlphaFoldDB" id="A0A409VKU2"/>
<feature type="binding site" evidence="1">
    <location>
        <position position="103"/>
    </location>
    <ligand>
        <name>ATP</name>
        <dbReference type="ChEBI" id="CHEBI:30616"/>
    </ligand>
</feature>
<dbReference type="InterPro" id="IPR037136">
    <property type="entry name" value="RNA3'_phos_cyclase_dom_sf"/>
</dbReference>
<dbReference type="SUPFAM" id="SSF52913">
    <property type="entry name" value="RNA 3'-terminal phosphate cyclase, RPTC, insert domain"/>
    <property type="match status" value="1"/>
</dbReference>
<dbReference type="InterPro" id="IPR000228">
    <property type="entry name" value="RNA3'_term_phos_cyc"/>
</dbReference>
<dbReference type="PIRSF" id="PIRSF005378">
    <property type="entry name" value="RNA3'_term_phos_cycl_euk"/>
    <property type="match status" value="1"/>
</dbReference>
<dbReference type="Pfam" id="PF05189">
    <property type="entry name" value="RTC_insert"/>
    <property type="match status" value="1"/>
</dbReference>
<reference evidence="4 5" key="1">
    <citation type="journal article" date="2018" name="Evol. Lett.">
        <title>Horizontal gene cluster transfer increased hallucinogenic mushroom diversity.</title>
        <authorList>
            <person name="Reynolds H.T."/>
            <person name="Vijayakumar V."/>
            <person name="Gluck-Thaler E."/>
            <person name="Korotkin H.B."/>
            <person name="Matheny P.B."/>
            <person name="Slot J.C."/>
        </authorList>
    </citation>
    <scope>NUCLEOTIDE SEQUENCE [LARGE SCALE GENOMIC DNA]</scope>
    <source>
        <strain evidence="4 5">SRW20</strain>
    </source>
</reference>
<dbReference type="EMBL" id="NHYE01005619">
    <property type="protein sequence ID" value="PPQ66889.1"/>
    <property type="molecule type" value="Genomic_DNA"/>
</dbReference>
<evidence type="ECO:0000256" key="1">
    <source>
        <dbReference type="PIRSR" id="PIRSR005378-2"/>
    </source>
</evidence>
<dbReference type="InterPro" id="IPR013792">
    <property type="entry name" value="RNA3'P_cycl/enolpyr_Trfase_a/b"/>
</dbReference>
<dbReference type="SUPFAM" id="SSF55205">
    <property type="entry name" value="EPT/RTPC-like"/>
    <property type="match status" value="1"/>
</dbReference>
<keyword evidence="5" id="KW-1185">Reference proteome</keyword>
<organism evidence="4 5">
    <name type="scientific">Gymnopilus dilepis</name>
    <dbReference type="NCBI Taxonomy" id="231916"/>
    <lineage>
        <taxon>Eukaryota</taxon>
        <taxon>Fungi</taxon>
        <taxon>Dikarya</taxon>
        <taxon>Basidiomycota</taxon>
        <taxon>Agaricomycotina</taxon>
        <taxon>Agaricomycetes</taxon>
        <taxon>Agaricomycetidae</taxon>
        <taxon>Agaricales</taxon>
        <taxon>Agaricineae</taxon>
        <taxon>Hymenogastraceae</taxon>
        <taxon>Gymnopilus</taxon>
    </lineage>
</organism>
<keyword evidence="1" id="KW-0067">ATP-binding</keyword>